<feature type="transmembrane region" description="Helical" evidence="7">
    <location>
        <begin position="312"/>
        <end position="334"/>
    </location>
</feature>
<accession>A0A937KGD1</accession>
<keyword evidence="3 7" id="KW-0812">Transmembrane</keyword>
<evidence type="ECO:0000256" key="6">
    <source>
        <dbReference type="RuleBase" id="RU362091"/>
    </source>
</evidence>
<feature type="transmembrane region" description="Helical" evidence="7">
    <location>
        <begin position="43"/>
        <end position="63"/>
    </location>
</feature>
<gene>
    <name evidence="8" type="ORF">JMN32_22365</name>
</gene>
<sequence length="527" mass="59133">MELNFYDKLQPVDIGIVIFYLLFVVLLGLYFGAKHKDAEDYFLAGRNLTWPLIGFSLFASNMSSNSLVGLTGSGYVTGFSVFSYEWMAVFVLIIFAVFFLPFYLKNKIYTVPEYLNNRFDYFTRAYASAIAIILNVIVDVAATLYAGGILIQLIFPQFELWIIISVLAVIAGLYTISGGLSAVVYTDAIQAVILIFGSILITYYAWDASGGFPEVMKVTDPDHFDIIRSTSDPELPWPGLLTGVLLLGFYFWGTNQYITQRALASRSTLHGQWGSMFAGLLKISILFIMIFPGAFARVIYPEIDKVDTLYPTMLFDLLPTGILGLVLAGFIAALMSSIDSGLNSVSTLVTMDFINKIWPEKTTEQLMKMGRWVTFIVMVIATAWAPQIVHFEKLWDYLQQALSWFCPPIIALFVMGLFWKGANTTGARWTIIVGSVITVLSIIFNDAQWKPHFLYMTGIHFLLSCVAMVVGSMFGKRQSDAVLENTVWSVKEFRAETLELSSLAWYKNYRIHAVILVIIVALILIAY</sequence>
<feature type="transmembrane region" description="Helical" evidence="7">
    <location>
        <begin position="235"/>
        <end position="252"/>
    </location>
</feature>
<proteinExistence type="inferred from homology"/>
<evidence type="ECO:0000256" key="1">
    <source>
        <dbReference type="ARBA" id="ARBA00004141"/>
    </source>
</evidence>
<feature type="transmembrane region" description="Helical" evidence="7">
    <location>
        <begin position="453"/>
        <end position="474"/>
    </location>
</feature>
<dbReference type="InterPro" id="IPR038377">
    <property type="entry name" value="Na/Glc_symporter_sf"/>
</dbReference>
<protein>
    <submittedName>
        <fullName evidence="8">Sodium:solute symporter</fullName>
    </submittedName>
</protein>
<evidence type="ECO:0000313" key="9">
    <source>
        <dbReference type="Proteomes" id="UP000614216"/>
    </source>
</evidence>
<dbReference type="EMBL" id="JAEUGD010000066">
    <property type="protein sequence ID" value="MBL6449073.1"/>
    <property type="molecule type" value="Genomic_DNA"/>
</dbReference>
<feature type="transmembrane region" description="Helical" evidence="7">
    <location>
        <begin position="401"/>
        <end position="419"/>
    </location>
</feature>
<dbReference type="GO" id="GO:0005886">
    <property type="term" value="C:plasma membrane"/>
    <property type="evidence" value="ECO:0007669"/>
    <property type="project" value="TreeGrafter"/>
</dbReference>
<feature type="transmembrane region" description="Helical" evidence="7">
    <location>
        <begin position="372"/>
        <end position="389"/>
    </location>
</feature>
<comment type="caution">
    <text evidence="8">The sequence shown here is derived from an EMBL/GenBank/DDBJ whole genome shotgun (WGS) entry which is preliminary data.</text>
</comment>
<evidence type="ECO:0000256" key="5">
    <source>
        <dbReference type="ARBA" id="ARBA00023136"/>
    </source>
</evidence>
<evidence type="ECO:0000256" key="7">
    <source>
        <dbReference type="SAM" id="Phobius"/>
    </source>
</evidence>
<dbReference type="PROSITE" id="PS50283">
    <property type="entry name" value="NA_SOLUT_SYMP_3"/>
    <property type="match status" value="1"/>
</dbReference>
<evidence type="ECO:0000313" key="8">
    <source>
        <dbReference type="EMBL" id="MBL6449073.1"/>
    </source>
</evidence>
<dbReference type="AlphaFoldDB" id="A0A937KGD1"/>
<dbReference type="InterPro" id="IPR001734">
    <property type="entry name" value="Na/solute_symporter"/>
</dbReference>
<evidence type="ECO:0000256" key="4">
    <source>
        <dbReference type="ARBA" id="ARBA00022989"/>
    </source>
</evidence>
<name>A0A937KGD1_9BACT</name>
<dbReference type="Proteomes" id="UP000614216">
    <property type="component" value="Unassembled WGS sequence"/>
</dbReference>
<dbReference type="Pfam" id="PF00474">
    <property type="entry name" value="SSF"/>
    <property type="match status" value="1"/>
</dbReference>
<reference evidence="8" key="1">
    <citation type="submission" date="2021-01" db="EMBL/GenBank/DDBJ databases">
        <title>Fulvivirga kasyanovii gen. nov., sp nov., a novel member of the phylum Bacteroidetes isolated from seawater in a mussel farm.</title>
        <authorList>
            <person name="Zhao L.-H."/>
            <person name="Wang Z.-J."/>
        </authorList>
    </citation>
    <scope>NUCLEOTIDE SEQUENCE</scope>
    <source>
        <strain evidence="8">29W222</strain>
    </source>
</reference>
<feature type="transmembrane region" description="Helical" evidence="7">
    <location>
        <begin position="160"/>
        <end position="176"/>
    </location>
</feature>
<feature type="transmembrane region" description="Helical" evidence="7">
    <location>
        <begin position="83"/>
        <end position="104"/>
    </location>
</feature>
<dbReference type="Gene3D" id="1.20.1730.10">
    <property type="entry name" value="Sodium/glucose cotransporter"/>
    <property type="match status" value="1"/>
</dbReference>
<feature type="transmembrane region" description="Helical" evidence="7">
    <location>
        <begin position="188"/>
        <end position="206"/>
    </location>
</feature>
<feature type="transmembrane region" description="Helical" evidence="7">
    <location>
        <begin position="509"/>
        <end position="526"/>
    </location>
</feature>
<evidence type="ECO:0000256" key="3">
    <source>
        <dbReference type="ARBA" id="ARBA00022692"/>
    </source>
</evidence>
<dbReference type="RefSeq" id="WP_202858603.1">
    <property type="nucleotide sequence ID" value="NZ_JAEUGD010000066.1"/>
</dbReference>
<dbReference type="PANTHER" id="PTHR11819">
    <property type="entry name" value="SOLUTE CARRIER FAMILY 5"/>
    <property type="match status" value="1"/>
</dbReference>
<keyword evidence="4 7" id="KW-1133">Transmembrane helix</keyword>
<keyword evidence="5 7" id="KW-0472">Membrane</keyword>
<organism evidence="8 9">
    <name type="scientific">Fulvivirga marina</name>
    <dbReference type="NCBI Taxonomy" id="2494733"/>
    <lineage>
        <taxon>Bacteria</taxon>
        <taxon>Pseudomonadati</taxon>
        <taxon>Bacteroidota</taxon>
        <taxon>Cytophagia</taxon>
        <taxon>Cytophagales</taxon>
        <taxon>Fulvivirgaceae</taxon>
        <taxon>Fulvivirga</taxon>
    </lineage>
</organism>
<dbReference type="CDD" id="cd10329">
    <property type="entry name" value="SLC5sbd_SGLT1-like"/>
    <property type="match status" value="1"/>
</dbReference>
<dbReference type="PANTHER" id="PTHR11819:SF195">
    <property type="entry name" value="SODIUM_GLUCOSE COTRANSPORTER 4"/>
    <property type="match status" value="1"/>
</dbReference>
<evidence type="ECO:0000256" key="2">
    <source>
        <dbReference type="ARBA" id="ARBA00006434"/>
    </source>
</evidence>
<feature type="transmembrane region" description="Helical" evidence="7">
    <location>
        <begin position="12"/>
        <end position="31"/>
    </location>
</feature>
<keyword evidence="9" id="KW-1185">Reference proteome</keyword>
<dbReference type="GO" id="GO:0005412">
    <property type="term" value="F:D-glucose:sodium symporter activity"/>
    <property type="evidence" value="ECO:0007669"/>
    <property type="project" value="TreeGrafter"/>
</dbReference>
<comment type="subcellular location">
    <subcellularLocation>
        <location evidence="1">Membrane</location>
        <topology evidence="1">Multi-pass membrane protein</topology>
    </subcellularLocation>
</comment>
<comment type="similarity">
    <text evidence="2 6">Belongs to the sodium:solute symporter (SSF) (TC 2.A.21) family.</text>
</comment>
<feature type="transmembrane region" description="Helical" evidence="7">
    <location>
        <begin position="273"/>
        <end position="300"/>
    </location>
</feature>
<dbReference type="NCBIfam" id="TIGR00813">
    <property type="entry name" value="sss"/>
    <property type="match status" value="1"/>
</dbReference>
<feature type="transmembrane region" description="Helical" evidence="7">
    <location>
        <begin position="125"/>
        <end position="154"/>
    </location>
</feature>
<feature type="transmembrane region" description="Helical" evidence="7">
    <location>
        <begin position="426"/>
        <end position="447"/>
    </location>
</feature>